<dbReference type="PANTHER" id="PTHR11228:SF7">
    <property type="entry name" value="PQQA PEPTIDE CYCLASE"/>
    <property type="match status" value="1"/>
</dbReference>
<evidence type="ECO:0000256" key="2">
    <source>
        <dbReference type="ARBA" id="ARBA00022723"/>
    </source>
</evidence>
<keyword evidence="3" id="KW-0408">Iron</keyword>
<dbReference type="InterPro" id="IPR007197">
    <property type="entry name" value="rSAM"/>
</dbReference>
<evidence type="ECO:0000256" key="4">
    <source>
        <dbReference type="ARBA" id="ARBA00023014"/>
    </source>
</evidence>
<protein>
    <recommendedName>
        <fullName evidence="5">Radical SAM core domain-containing protein</fullName>
    </recommendedName>
</protein>
<dbReference type="InterPro" id="IPR013785">
    <property type="entry name" value="Aldolase_TIM"/>
</dbReference>
<organism evidence="6">
    <name type="scientific">marine metagenome</name>
    <dbReference type="NCBI Taxonomy" id="408172"/>
    <lineage>
        <taxon>unclassified sequences</taxon>
        <taxon>metagenomes</taxon>
        <taxon>ecological metagenomes</taxon>
    </lineage>
</organism>
<dbReference type="EMBL" id="UINC01007909">
    <property type="protein sequence ID" value="SVA35627.1"/>
    <property type="molecule type" value="Genomic_DNA"/>
</dbReference>
<proteinExistence type="predicted"/>
<dbReference type="GO" id="GO:0046872">
    <property type="term" value="F:metal ion binding"/>
    <property type="evidence" value="ECO:0007669"/>
    <property type="project" value="UniProtKB-KW"/>
</dbReference>
<dbReference type="PANTHER" id="PTHR11228">
    <property type="entry name" value="RADICAL SAM DOMAIN PROTEIN"/>
    <property type="match status" value="1"/>
</dbReference>
<keyword evidence="2" id="KW-0479">Metal-binding</keyword>
<dbReference type="InterPro" id="IPR050377">
    <property type="entry name" value="Radical_SAM_PqqE_MftC-like"/>
</dbReference>
<dbReference type="SUPFAM" id="SSF102114">
    <property type="entry name" value="Radical SAM enzymes"/>
    <property type="match status" value="1"/>
</dbReference>
<evidence type="ECO:0000256" key="1">
    <source>
        <dbReference type="ARBA" id="ARBA00022691"/>
    </source>
</evidence>
<dbReference type="InterPro" id="IPR058240">
    <property type="entry name" value="rSAM_sf"/>
</dbReference>
<dbReference type="CDD" id="cd01335">
    <property type="entry name" value="Radical_SAM"/>
    <property type="match status" value="1"/>
</dbReference>
<dbReference type="Gene3D" id="3.20.20.70">
    <property type="entry name" value="Aldolase class I"/>
    <property type="match status" value="1"/>
</dbReference>
<reference evidence="6" key="1">
    <citation type="submission" date="2018-05" db="EMBL/GenBank/DDBJ databases">
        <authorList>
            <person name="Lanie J.A."/>
            <person name="Ng W.-L."/>
            <person name="Kazmierczak K.M."/>
            <person name="Andrzejewski T.M."/>
            <person name="Davidsen T.M."/>
            <person name="Wayne K.J."/>
            <person name="Tettelin H."/>
            <person name="Glass J.I."/>
            <person name="Rusch D."/>
            <person name="Podicherti R."/>
            <person name="Tsui H.-C.T."/>
            <person name="Winkler M.E."/>
        </authorList>
    </citation>
    <scope>NUCLEOTIDE SEQUENCE</scope>
</reference>
<dbReference type="Pfam" id="PF04055">
    <property type="entry name" value="Radical_SAM"/>
    <property type="match status" value="1"/>
</dbReference>
<accession>A0A381V7G1</accession>
<sequence>MACANCYIPNRDIPDLDKDKLFEFLEKLPFRTYIRLIGAEPTLRDDLPEIVSTVKKIGHRPSVTTNGVRMAHLKYTQKLKKAGLRLLLHSMNGADDDEVYKIIDNGKWATLKVRALANIFKCRLPVNTGTIIAKGVNSHTIKRQIEVFSKTAKNEGINFDSTPPYSRITPVLRMKSIGLIGRHMGEDKCYSMFELAELCEQQLGIKMDFILNQKVSAGVVKAGNYGDGLTSVMFPVHTDAGKIYVRLVDWSVNDDGVVDHDNPFRGRLTQNWTVAPFFEHVKRNEFKY</sequence>
<gene>
    <name evidence="6" type="ORF">METZ01_LOCUS88481</name>
</gene>
<keyword evidence="1" id="KW-0949">S-adenosyl-L-methionine</keyword>
<evidence type="ECO:0000313" key="6">
    <source>
        <dbReference type="EMBL" id="SVA35627.1"/>
    </source>
</evidence>
<dbReference type="PROSITE" id="PS51918">
    <property type="entry name" value="RADICAL_SAM"/>
    <property type="match status" value="1"/>
</dbReference>
<name>A0A381V7G1_9ZZZZ</name>
<evidence type="ECO:0000259" key="5">
    <source>
        <dbReference type="PROSITE" id="PS51918"/>
    </source>
</evidence>
<evidence type="ECO:0000256" key="3">
    <source>
        <dbReference type="ARBA" id="ARBA00023004"/>
    </source>
</evidence>
<keyword evidence="4" id="KW-0411">Iron-sulfur</keyword>
<dbReference type="GO" id="GO:0003824">
    <property type="term" value="F:catalytic activity"/>
    <property type="evidence" value="ECO:0007669"/>
    <property type="project" value="InterPro"/>
</dbReference>
<dbReference type="AlphaFoldDB" id="A0A381V7G1"/>
<feature type="domain" description="Radical SAM core" evidence="5">
    <location>
        <begin position="1"/>
        <end position="208"/>
    </location>
</feature>
<dbReference type="GO" id="GO:0051536">
    <property type="term" value="F:iron-sulfur cluster binding"/>
    <property type="evidence" value="ECO:0007669"/>
    <property type="project" value="UniProtKB-KW"/>
</dbReference>